<evidence type="ECO:0000313" key="1">
    <source>
        <dbReference type="EMBL" id="KAH0451870.1"/>
    </source>
</evidence>
<gene>
    <name evidence="1" type="ORF">IEQ34_019169</name>
</gene>
<dbReference type="AlphaFoldDB" id="A0AAV7G704"/>
<proteinExistence type="predicted"/>
<evidence type="ECO:0000313" key="2">
    <source>
        <dbReference type="Proteomes" id="UP000775213"/>
    </source>
</evidence>
<dbReference type="EMBL" id="JAGFBR010000017">
    <property type="protein sequence ID" value="KAH0451870.1"/>
    <property type="molecule type" value="Genomic_DNA"/>
</dbReference>
<comment type="caution">
    <text evidence="1">The sequence shown here is derived from an EMBL/GenBank/DDBJ whole genome shotgun (WGS) entry which is preliminary data.</text>
</comment>
<accession>A0AAV7G704</accession>
<keyword evidence="2" id="KW-1185">Reference proteome</keyword>
<name>A0AAV7G704_DENCH</name>
<reference evidence="1 2" key="1">
    <citation type="journal article" date="2021" name="Hortic Res">
        <title>Chromosome-scale assembly of the Dendrobium chrysotoxum genome enhances the understanding of orchid evolution.</title>
        <authorList>
            <person name="Zhang Y."/>
            <person name="Zhang G.Q."/>
            <person name="Zhang D."/>
            <person name="Liu X.D."/>
            <person name="Xu X.Y."/>
            <person name="Sun W.H."/>
            <person name="Yu X."/>
            <person name="Zhu X."/>
            <person name="Wang Z.W."/>
            <person name="Zhao X."/>
            <person name="Zhong W.Y."/>
            <person name="Chen H."/>
            <person name="Yin W.L."/>
            <person name="Huang T."/>
            <person name="Niu S.C."/>
            <person name="Liu Z.J."/>
        </authorList>
    </citation>
    <scope>NUCLEOTIDE SEQUENCE [LARGE SCALE GENOMIC DNA]</scope>
    <source>
        <strain evidence="1">Lindl</strain>
    </source>
</reference>
<dbReference type="Proteomes" id="UP000775213">
    <property type="component" value="Unassembled WGS sequence"/>
</dbReference>
<sequence length="136" mass="15065">MDNQWIINVAMLIQMLSMLKPPLKLKEHGQVWLRLGGLAGSPIQAGTPAPSQAHSRFARVSPTPAQWHWPALVQISAKLLLFVLFYDDPTKSQFIIEALSGISNDVDFLELKSSSFHGLSSLWISEEEILALAAPF</sequence>
<protein>
    <submittedName>
        <fullName evidence="1">Uncharacterized protein</fullName>
    </submittedName>
</protein>
<organism evidence="1 2">
    <name type="scientific">Dendrobium chrysotoxum</name>
    <name type="common">Orchid</name>
    <dbReference type="NCBI Taxonomy" id="161865"/>
    <lineage>
        <taxon>Eukaryota</taxon>
        <taxon>Viridiplantae</taxon>
        <taxon>Streptophyta</taxon>
        <taxon>Embryophyta</taxon>
        <taxon>Tracheophyta</taxon>
        <taxon>Spermatophyta</taxon>
        <taxon>Magnoliopsida</taxon>
        <taxon>Liliopsida</taxon>
        <taxon>Asparagales</taxon>
        <taxon>Orchidaceae</taxon>
        <taxon>Epidendroideae</taxon>
        <taxon>Malaxideae</taxon>
        <taxon>Dendrobiinae</taxon>
        <taxon>Dendrobium</taxon>
    </lineage>
</organism>